<feature type="region of interest" description="Disordered" evidence="2">
    <location>
        <begin position="113"/>
        <end position="143"/>
    </location>
</feature>
<sequence length="442" mass="48859">MKSVGCPSIAVTASEKSEDDVDRVVRLHSSATSSPVHALKFASLNDPPPDDSALRSPSTAHWLHVPSSPLYALDEPWPYSPRFFPYQAMHQGCERPIAFPHLSRPFALAPDVFSPSSPTTSDSGESGSGSSSDHHVPDAPRPARRSLRTRWAMWVGNLPLDVTHKELRTFFTMGPSKKSAHGRDSDHRRLADDLNGVVSLFPITRSGCAFVNYATPTALEQALARFNGAHFRNDLTKPLVCRTPEEEGNGLHPTTLSVASSATSSHRALADHFPKRFFVMKSLTQGDLILSVKTGLWATQRHNEFFLDQAFKTAKEVYLIFSANKSGVFFGYARMISVPRSDPSHVESPANDCRDQVGMSPRSSSMAPGVWSKSTSDGASHWGKEFGVQWVCTRALPFAYTEQVLNPWNRNRRVQVSRDGTELHPAVGQELLRIWDELAVEQ</sequence>
<dbReference type="Pfam" id="PF04146">
    <property type="entry name" value="YTH"/>
    <property type="match status" value="1"/>
</dbReference>
<dbReference type="SMART" id="SM00360">
    <property type="entry name" value="RRM"/>
    <property type="match status" value="1"/>
</dbReference>
<dbReference type="Gene3D" id="3.10.590.10">
    <property type="entry name" value="ph1033 like domains"/>
    <property type="match status" value="1"/>
</dbReference>
<evidence type="ECO:0000256" key="2">
    <source>
        <dbReference type="SAM" id="MobiDB-lite"/>
    </source>
</evidence>
<evidence type="ECO:0000259" key="3">
    <source>
        <dbReference type="PROSITE" id="PS50102"/>
    </source>
</evidence>
<evidence type="ECO:0008006" key="7">
    <source>
        <dbReference type="Google" id="ProtNLM"/>
    </source>
</evidence>
<dbReference type="InterPro" id="IPR035979">
    <property type="entry name" value="RBD_domain_sf"/>
</dbReference>
<dbReference type="PROSITE" id="PS50882">
    <property type="entry name" value="YTH"/>
    <property type="match status" value="1"/>
</dbReference>
<keyword evidence="6" id="KW-1185">Reference proteome</keyword>
<dbReference type="GO" id="GO:0003729">
    <property type="term" value="F:mRNA binding"/>
    <property type="evidence" value="ECO:0007669"/>
    <property type="project" value="TreeGrafter"/>
</dbReference>
<feature type="domain" description="YTH" evidence="4">
    <location>
        <begin position="275"/>
        <end position="435"/>
    </location>
</feature>
<dbReference type="SUPFAM" id="SSF54928">
    <property type="entry name" value="RNA-binding domain, RBD"/>
    <property type="match status" value="1"/>
</dbReference>
<feature type="domain" description="RRM" evidence="3">
    <location>
        <begin position="151"/>
        <end position="246"/>
    </location>
</feature>
<dbReference type="PANTHER" id="PTHR12357">
    <property type="entry name" value="YTH YT521-B HOMOLOGY DOMAIN-CONTAINING"/>
    <property type="match status" value="1"/>
</dbReference>
<accession>A0AAD2K7Y0</accession>
<dbReference type="InterPro" id="IPR045168">
    <property type="entry name" value="YTH_prot"/>
</dbReference>
<name>A0AAD2K7Y0_9AGAR</name>
<evidence type="ECO:0000256" key="1">
    <source>
        <dbReference type="PROSITE-ProRule" id="PRU00176"/>
    </source>
</evidence>
<dbReference type="GO" id="GO:0000398">
    <property type="term" value="P:mRNA splicing, via spliceosome"/>
    <property type="evidence" value="ECO:0007669"/>
    <property type="project" value="TreeGrafter"/>
</dbReference>
<feature type="compositionally biased region" description="Low complexity" evidence="2">
    <location>
        <begin position="114"/>
        <end position="131"/>
    </location>
</feature>
<gene>
    <name evidence="5" type="ORF">MYCIT1_LOCUS36738</name>
</gene>
<protein>
    <recommendedName>
        <fullName evidence="7">YTH domain-containing protein</fullName>
    </recommendedName>
</protein>
<dbReference type="Gene3D" id="3.30.70.330">
    <property type="match status" value="1"/>
</dbReference>
<dbReference type="PANTHER" id="PTHR12357:SF3">
    <property type="entry name" value="YTH DOMAIN-CONTAINING PROTEIN 1"/>
    <property type="match status" value="1"/>
</dbReference>
<dbReference type="CDD" id="cd00590">
    <property type="entry name" value="RRM_SF"/>
    <property type="match status" value="1"/>
</dbReference>
<evidence type="ECO:0000313" key="6">
    <source>
        <dbReference type="Proteomes" id="UP001295794"/>
    </source>
</evidence>
<dbReference type="GO" id="GO:0000381">
    <property type="term" value="P:regulation of alternative mRNA splicing, via spliceosome"/>
    <property type="evidence" value="ECO:0007669"/>
    <property type="project" value="TreeGrafter"/>
</dbReference>
<dbReference type="AlphaFoldDB" id="A0AAD2K7Y0"/>
<dbReference type="GO" id="GO:0005654">
    <property type="term" value="C:nucleoplasm"/>
    <property type="evidence" value="ECO:0007669"/>
    <property type="project" value="TreeGrafter"/>
</dbReference>
<dbReference type="EMBL" id="CAVNYO010000477">
    <property type="protein sequence ID" value="CAK5283855.1"/>
    <property type="molecule type" value="Genomic_DNA"/>
</dbReference>
<dbReference type="InterPro" id="IPR000504">
    <property type="entry name" value="RRM_dom"/>
</dbReference>
<dbReference type="Proteomes" id="UP001295794">
    <property type="component" value="Unassembled WGS sequence"/>
</dbReference>
<dbReference type="GO" id="GO:1990247">
    <property type="term" value="F:N6-methyladenosine-containing RNA reader activity"/>
    <property type="evidence" value="ECO:0007669"/>
    <property type="project" value="TreeGrafter"/>
</dbReference>
<keyword evidence="1" id="KW-0694">RNA-binding</keyword>
<evidence type="ECO:0000313" key="5">
    <source>
        <dbReference type="EMBL" id="CAK5283855.1"/>
    </source>
</evidence>
<comment type="caution">
    <text evidence="5">The sequence shown here is derived from an EMBL/GenBank/DDBJ whole genome shotgun (WGS) entry which is preliminary data.</text>
</comment>
<dbReference type="CDD" id="cd21134">
    <property type="entry name" value="YTH"/>
    <property type="match status" value="1"/>
</dbReference>
<dbReference type="PROSITE" id="PS50102">
    <property type="entry name" value="RRM"/>
    <property type="match status" value="1"/>
</dbReference>
<dbReference type="InterPro" id="IPR007275">
    <property type="entry name" value="YTH_domain"/>
</dbReference>
<evidence type="ECO:0000259" key="4">
    <source>
        <dbReference type="PROSITE" id="PS50882"/>
    </source>
</evidence>
<feature type="region of interest" description="Disordered" evidence="2">
    <location>
        <begin position="341"/>
        <end position="370"/>
    </location>
</feature>
<reference evidence="5" key="1">
    <citation type="submission" date="2023-11" db="EMBL/GenBank/DDBJ databases">
        <authorList>
            <person name="De Vega J J."/>
            <person name="De Vega J J."/>
        </authorList>
    </citation>
    <scope>NUCLEOTIDE SEQUENCE</scope>
</reference>
<feature type="compositionally biased region" description="Polar residues" evidence="2">
    <location>
        <begin position="361"/>
        <end position="370"/>
    </location>
</feature>
<proteinExistence type="predicted"/>
<dbReference type="InterPro" id="IPR012677">
    <property type="entry name" value="Nucleotide-bd_a/b_plait_sf"/>
</dbReference>
<organism evidence="5 6">
    <name type="scientific">Mycena citricolor</name>
    <dbReference type="NCBI Taxonomy" id="2018698"/>
    <lineage>
        <taxon>Eukaryota</taxon>
        <taxon>Fungi</taxon>
        <taxon>Dikarya</taxon>
        <taxon>Basidiomycota</taxon>
        <taxon>Agaricomycotina</taxon>
        <taxon>Agaricomycetes</taxon>
        <taxon>Agaricomycetidae</taxon>
        <taxon>Agaricales</taxon>
        <taxon>Marasmiineae</taxon>
        <taxon>Mycenaceae</taxon>
        <taxon>Mycena</taxon>
    </lineage>
</organism>